<dbReference type="EMBL" id="UINC01033374">
    <property type="protein sequence ID" value="SVB22565.1"/>
    <property type="molecule type" value="Genomic_DNA"/>
</dbReference>
<dbReference type="AlphaFoldDB" id="A0A382C8X7"/>
<gene>
    <name evidence="1" type="ORF">METZ01_LOCUS175419</name>
</gene>
<sequence>MSAVLSGLLRGVVVALSAIKDQKADAEGAPA</sequence>
<organism evidence="1">
    <name type="scientific">marine metagenome</name>
    <dbReference type="NCBI Taxonomy" id="408172"/>
    <lineage>
        <taxon>unclassified sequences</taxon>
        <taxon>metagenomes</taxon>
        <taxon>ecological metagenomes</taxon>
    </lineage>
</organism>
<evidence type="ECO:0000313" key="1">
    <source>
        <dbReference type="EMBL" id="SVB22565.1"/>
    </source>
</evidence>
<proteinExistence type="predicted"/>
<protein>
    <submittedName>
        <fullName evidence="1">Uncharacterized protein</fullName>
    </submittedName>
</protein>
<accession>A0A382C8X7</accession>
<name>A0A382C8X7_9ZZZZ</name>
<reference evidence="1" key="1">
    <citation type="submission" date="2018-05" db="EMBL/GenBank/DDBJ databases">
        <authorList>
            <person name="Lanie J.A."/>
            <person name="Ng W.-L."/>
            <person name="Kazmierczak K.M."/>
            <person name="Andrzejewski T.M."/>
            <person name="Davidsen T.M."/>
            <person name="Wayne K.J."/>
            <person name="Tettelin H."/>
            <person name="Glass J.I."/>
            <person name="Rusch D."/>
            <person name="Podicherti R."/>
            <person name="Tsui H.-C.T."/>
            <person name="Winkler M.E."/>
        </authorList>
    </citation>
    <scope>NUCLEOTIDE SEQUENCE</scope>
</reference>